<dbReference type="Pfam" id="PF05979">
    <property type="entry name" value="DUF896"/>
    <property type="match status" value="1"/>
</dbReference>
<evidence type="ECO:0000313" key="3">
    <source>
        <dbReference type="EMBL" id="QKG84438.1"/>
    </source>
</evidence>
<comment type="subcellular location">
    <subcellularLocation>
        <location evidence="2">Cytoplasm</location>
    </subcellularLocation>
</comment>
<keyword evidence="4" id="KW-1185">Reference proteome</keyword>
<evidence type="ECO:0000256" key="2">
    <source>
        <dbReference type="HAMAP-Rule" id="MF_01103"/>
    </source>
</evidence>
<keyword evidence="1 2" id="KW-0963">Cytoplasm</keyword>
<dbReference type="KEGG" id="kpul:GXN76_08065"/>
<dbReference type="PANTHER" id="PTHR37300:SF1">
    <property type="entry name" value="UPF0291 PROTEIN YNZC"/>
    <property type="match status" value="1"/>
</dbReference>
<dbReference type="HAMAP" id="MF_01103">
    <property type="entry name" value="UPF0291"/>
    <property type="match status" value="1"/>
</dbReference>
<dbReference type="InterPro" id="IPR009242">
    <property type="entry name" value="DUF896"/>
</dbReference>
<reference evidence="3 4" key="1">
    <citation type="submission" date="2020-01" db="EMBL/GenBank/DDBJ databases">
        <authorList>
            <person name="Gulvik C.A."/>
            <person name="Batra D.G."/>
        </authorList>
    </citation>
    <scope>NUCLEOTIDE SEQUENCE [LARGE SCALE GENOMIC DNA]</scope>
    <source>
        <strain evidence="3 4">W9323</strain>
    </source>
</reference>
<dbReference type="Proteomes" id="UP000503088">
    <property type="component" value="Chromosome"/>
</dbReference>
<protein>
    <recommendedName>
        <fullName evidence="2">UPF0291 protein GXN76_08065</fullName>
    </recommendedName>
</protein>
<gene>
    <name evidence="3" type="ORF">GXN76_08065</name>
</gene>
<dbReference type="Gene3D" id="1.10.287.540">
    <property type="entry name" value="Helix hairpin bin"/>
    <property type="match status" value="1"/>
</dbReference>
<evidence type="ECO:0000313" key="4">
    <source>
        <dbReference type="Proteomes" id="UP000503088"/>
    </source>
</evidence>
<dbReference type="RefSeq" id="WP_173222125.1">
    <property type="nucleotide sequence ID" value="NZ_CP048104.1"/>
</dbReference>
<comment type="similarity">
    <text evidence="2">Belongs to the UPF0291 family.</text>
</comment>
<accession>A0A7D4CMX2</accession>
<dbReference type="EMBL" id="CP048104">
    <property type="protein sequence ID" value="QKG84438.1"/>
    <property type="molecule type" value="Genomic_DNA"/>
</dbReference>
<evidence type="ECO:0000256" key="1">
    <source>
        <dbReference type="ARBA" id="ARBA00022490"/>
    </source>
</evidence>
<name>A0A7D4CMX2_9BACL</name>
<dbReference type="GO" id="GO:0005737">
    <property type="term" value="C:cytoplasm"/>
    <property type="evidence" value="ECO:0007669"/>
    <property type="project" value="UniProtKB-SubCell"/>
</dbReference>
<proteinExistence type="inferred from homology"/>
<sequence length="60" mass="7178">MITDELLQRINTLARKQKTEGLSPKEKEEQAYLRSLYLDEIRGQVKNQLDRIRFVDQDDK</sequence>
<dbReference type="AlphaFoldDB" id="A0A7D4CMX2"/>
<dbReference type="SUPFAM" id="SSF158221">
    <property type="entry name" value="YnzC-like"/>
    <property type="match status" value="1"/>
</dbReference>
<organism evidence="3 4">
    <name type="scientific">Kroppenstedtia pulmonis</name>
    <dbReference type="NCBI Taxonomy" id="1380685"/>
    <lineage>
        <taxon>Bacteria</taxon>
        <taxon>Bacillati</taxon>
        <taxon>Bacillota</taxon>
        <taxon>Bacilli</taxon>
        <taxon>Bacillales</taxon>
        <taxon>Thermoactinomycetaceae</taxon>
        <taxon>Kroppenstedtia</taxon>
    </lineage>
</organism>
<dbReference type="PANTHER" id="PTHR37300">
    <property type="entry name" value="UPF0291 PROTEIN CBO2609/CLC_2481"/>
    <property type="match status" value="1"/>
</dbReference>